<sequence>MNVIGLCGSLREGSFNMLALKAAQKLAPDGMEISIESISDIPLYNDDIRKNGMPASVMQLRQKLAGADAILISSPEYNFSVSGILKNTLDWVSRAPEPPMEDKPVAIMGASIGMLGTARSQYHLRQILVYMNCFTLNRPEVFIGMADKKFAENGELTDPVAVKLITDQLIALQKLILRVACK</sequence>
<keyword evidence="3" id="KW-1185">Reference proteome</keyword>
<evidence type="ECO:0000259" key="1">
    <source>
        <dbReference type="Pfam" id="PF03358"/>
    </source>
</evidence>
<dbReference type="PANTHER" id="PTHR30543">
    <property type="entry name" value="CHROMATE REDUCTASE"/>
    <property type="match status" value="1"/>
</dbReference>
<feature type="domain" description="NADPH-dependent FMN reductase-like" evidence="1">
    <location>
        <begin position="1"/>
        <end position="146"/>
    </location>
</feature>
<evidence type="ECO:0000313" key="2">
    <source>
        <dbReference type="EMBL" id="MFB9947475.1"/>
    </source>
</evidence>
<dbReference type="InterPro" id="IPR029039">
    <property type="entry name" value="Flavoprotein-like_sf"/>
</dbReference>
<dbReference type="SUPFAM" id="SSF52218">
    <property type="entry name" value="Flavoproteins"/>
    <property type="match status" value="1"/>
</dbReference>
<dbReference type="EMBL" id="JBHMAA010000003">
    <property type="protein sequence ID" value="MFB9947475.1"/>
    <property type="molecule type" value="Genomic_DNA"/>
</dbReference>
<dbReference type="InterPro" id="IPR050712">
    <property type="entry name" value="NAD(P)H-dep_reductase"/>
</dbReference>
<proteinExistence type="predicted"/>
<name>A0ABV6AA32_9HYPH</name>
<accession>A0ABV6AA32</accession>
<evidence type="ECO:0000313" key="3">
    <source>
        <dbReference type="Proteomes" id="UP001589692"/>
    </source>
</evidence>
<comment type="caution">
    <text evidence="2">The sequence shown here is derived from an EMBL/GenBank/DDBJ whole genome shotgun (WGS) entry which is preliminary data.</text>
</comment>
<dbReference type="InterPro" id="IPR005025">
    <property type="entry name" value="FMN_Rdtase-like_dom"/>
</dbReference>
<dbReference type="Proteomes" id="UP001589692">
    <property type="component" value="Unassembled WGS sequence"/>
</dbReference>
<dbReference type="RefSeq" id="WP_377254982.1">
    <property type="nucleotide sequence ID" value="NZ_JBHMAA010000003.1"/>
</dbReference>
<dbReference type="Gene3D" id="3.40.50.360">
    <property type="match status" value="1"/>
</dbReference>
<dbReference type="EC" id="1.-.-.-" evidence="2"/>
<protein>
    <submittedName>
        <fullName evidence="2">NADPH-dependent FMN reductase</fullName>
        <ecNumber evidence="2">1.-.-.-</ecNumber>
    </submittedName>
</protein>
<dbReference type="Pfam" id="PF03358">
    <property type="entry name" value="FMN_red"/>
    <property type="match status" value="1"/>
</dbReference>
<keyword evidence="2" id="KW-0560">Oxidoreductase</keyword>
<dbReference type="PANTHER" id="PTHR30543:SF21">
    <property type="entry name" value="NAD(P)H-DEPENDENT FMN REDUCTASE LOT6"/>
    <property type="match status" value="1"/>
</dbReference>
<reference evidence="2 3" key="1">
    <citation type="submission" date="2024-09" db="EMBL/GenBank/DDBJ databases">
        <authorList>
            <person name="Sun Q."/>
            <person name="Mori K."/>
        </authorList>
    </citation>
    <scope>NUCLEOTIDE SEQUENCE [LARGE SCALE GENOMIC DNA]</scope>
    <source>
        <strain evidence="2 3">TBRC 4938</strain>
    </source>
</reference>
<organism evidence="2 3">
    <name type="scientific">Rhizobium puerariae</name>
    <dbReference type="NCBI Taxonomy" id="1585791"/>
    <lineage>
        <taxon>Bacteria</taxon>
        <taxon>Pseudomonadati</taxon>
        <taxon>Pseudomonadota</taxon>
        <taxon>Alphaproteobacteria</taxon>
        <taxon>Hyphomicrobiales</taxon>
        <taxon>Rhizobiaceae</taxon>
        <taxon>Rhizobium/Agrobacterium group</taxon>
        <taxon>Rhizobium</taxon>
    </lineage>
</organism>
<gene>
    <name evidence="2" type="ORF">ACFFP0_01380</name>
</gene>
<dbReference type="GO" id="GO:0016491">
    <property type="term" value="F:oxidoreductase activity"/>
    <property type="evidence" value="ECO:0007669"/>
    <property type="project" value="UniProtKB-KW"/>
</dbReference>